<accession>A0A285S2I3</accession>
<dbReference type="AlphaFoldDB" id="A0A285S2I3"/>
<name>A0A285S2I3_9HYPH</name>
<protein>
    <submittedName>
        <fullName evidence="2">Uncharacterized protein</fullName>
    </submittedName>
</protein>
<feature type="chain" id="PRO_5013148750" evidence="1">
    <location>
        <begin position="34"/>
        <end position="406"/>
    </location>
</feature>
<dbReference type="Proteomes" id="UP000219331">
    <property type="component" value="Unassembled WGS sequence"/>
</dbReference>
<keyword evidence="1" id="KW-0732">Signal</keyword>
<evidence type="ECO:0000256" key="1">
    <source>
        <dbReference type="SAM" id="SignalP"/>
    </source>
</evidence>
<dbReference type="PROSITE" id="PS51257">
    <property type="entry name" value="PROKAR_LIPOPROTEIN"/>
    <property type="match status" value="1"/>
</dbReference>
<organism evidence="2 3">
    <name type="scientific">Stappia indica</name>
    <dbReference type="NCBI Taxonomy" id="538381"/>
    <lineage>
        <taxon>Bacteria</taxon>
        <taxon>Pseudomonadati</taxon>
        <taxon>Pseudomonadota</taxon>
        <taxon>Alphaproteobacteria</taxon>
        <taxon>Hyphomicrobiales</taxon>
        <taxon>Stappiaceae</taxon>
        <taxon>Stappia</taxon>
    </lineage>
</organism>
<dbReference type="EMBL" id="OBML01000003">
    <property type="protein sequence ID" value="SOB99280.1"/>
    <property type="molecule type" value="Genomic_DNA"/>
</dbReference>
<evidence type="ECO:0000313" key="2">
    <source>
        <dbReference type="EMBL" id="SOB99280.1"/>
    </source>
</evidence>
<sequence>MPLRDNQKTRRPRIAPPRRAVAALSLAAVLLGAACTQDDPRFPAYFRYAVDVKVDGVPVTIERVVKCTGTRSWNTSANPGGWTHHIYVNPPAIGQIVPGSNAAVYIRVPSACEWAAEFQGRHSREPPLQPGDVVPVLWTSNWRRLEQIEYYTTPTSLSGTDSHVVFGGLQPITRTDRRAFEASEARAAHESPDLRALVNVEAKGSNGGIAPPSWVTTLSPPVGTRGTIGCHAVLSLKREDWDPWPELKRWVESLPDDGKFYDVRSALNDTATSLLRESAFSAFPKILSYPLVNKGLDPEQYARAIEMLNSLHPIFPSPDGAYIDNTKSGIAGCSYDIWHYSSSYASSIRENGDRLNYEKEIIIYSDAKFHTPLVNPNRSEVNLIIPMGGSYPRSNEAVTMRTVTNY</sequence>
<dbReference type="OrthoDB" id="7837117at2"/>
<reference evidence="2 3" key="1">
    <citation type="submission" date="2017-08" db="EMBL/GenBank/DDBJ databases">
        <authorList>
            <person name="de Groot N.N."/>
        </authorList>
    </citation>
    <scope>NUCLEOTIDE SEQUENCE [LARGE SCALE GENOMIC DNA]</scope>
    <source>
        <strain evidence="2 3">USBA 352</strain>
    </source>
</reference>
<evidence type="ECO:0000313" key="3">
    <source>
        <dbReference type="Proteomes" id="UP000219331"/>
    </source>
</evidence>
<gene>
    <name evidence="2" type="ORF">SAMN05421512_10377</name>
</gene>
<keyword evidence="3" id="KW-1185">Reference proteome</keyword>
<proteinExistence type="predicted"/>
<feature type="signal peptide" evidence="1">
    <location>
        <begin position="1"/>
        <end position="33"/>
    </location>
</feature>